<evidence type="ECO:0000313" key="2">
    <source>
        <dbReference type="EMBL" id="QXJ28558.1"/>
    </source>
</evidence>
<dbReference type="KEGG" id="sshi:J5U23_01427"/>
<keyword evidence="1" id="KW-0812">Transmembrane</keyword>
<dbReference type="AlphaFoldDB" id="A0A8F5GT42"/>
<name>A0A8F5GT42_SACSH</name>
<evidence type="ECO:0000313" key="3">
    <source>
        <dbReference type="Proteomes" id="UP000694018"/>
    </source>
</evidence>
<sequence>MRKGLSCFSPYLLIYFTLVILGFIPPLDLRESAVGVAKGTKRDYQI</sequence>
<protein>
    <submittedName>
        <fullName evidence="2">Uncharacterized protein</fullName>
    </submittedName>
</protein>
<keyword evidence="1" id="KW-1133">Transmembrane helix</keyword>
<proteinExistence type="predicted"/>
<feature type="transmembrane region" description="Helical" evidence="1">
    <location>
        <begin position="7"/>
        <end position="24"/>
    </location>
</feature>
<dbReference type="EMBL" id="CP077717">
    <property type="protein sequence ID" value="QXJ28558.1"/>
    <property type="molecule type" value="Genomic_DNA"/>
</dbReference>
<evidence type="ECO:0000256" key="1">
    <source>
        <dbReference type="SAM" id="Phobius"/>
    </source>
</evidence>
<reference evidence="2" key="1">
    <citation type="journal article" date="2021" name="Environ. Microbiol.">
        <title>New insights into the diversity and evolution of the archaeal mobilome from three complete genomes of Saccharolobus shibatae.</title>
        <authorList>
            <person name="Medvedeva S."/>
            <person name="Brandt D."/>
            <person name="Cvirkaite-Krupovic V."/>
            <person name="Liu Y."/>
            <person name="Severinov K."/>
            <person name="Ishino S."/>
            <person name="Ishino Y."/>
            <person name="Prangishvili D."/>
            <person name="Kalinowski J."/>
            <person name="Krupovic M."/>
        </authorList>
    </citation>
    <scope>NUCLEOTIDE SEQUENCE</scope>
    <source>
        <strain evidence="2">B12</strain>
    </source>
</reference>
<keyword evidence="1" id="KW-0472">Membrane</keyword>
<accession>A0A8F5GT42</accession>
<organism evidence="2 3">
    <name type="scientific">Saccharolobus shibatae (strain ATCC 51178 / DSM 5389 / JCM 8931 / NBRC 15437 / B12)</name>
    <name type="common">Sulfolobus shibatae</name>
    <dbReference type="NCBI Taxonomy" id="523848"/>
    <lineage>
        <taxon>Archaea</taxon>
        <taxon>Thermoproteota</taxon>
        <taxon>Thermoprotei</taxon>
        <taxon>Sulfolobales</taxon>
        <taxon>Sulfolobaceae</taxon>
        <taxon>Saccharolobus</taxon>
    </lineage>
</organism>
<gene>
    <name evidence="2" type="ORF">J5U23_01427</name>
</gene>
<dbReference type="Proteomes" id="UP000694018">
    <property type="component" value="Chromosome"/>
</dbReference>